<feature type="domain" description="DUF6884" evidence="1">
    <location>
        <begin position="8"/>
        <end position="138"/>
    </location>
</feature>
<gene>
    <name evidence="2" type="ORF">HF568_05950</name>
</gene>
<proteinExistence type="predicted"/>
<dbReference type="InterPro" id="IPR049251">
    <property type="entry name" value="DUF6884"/>
</dbReference>
<evidence type="ECO:0000259" key="1">
    <source>
        <dbReference type="Pfam" id="PF21818"/>
    </source>
</evidence>
<comment type="caution">
    <text evidence="2">The sequence shown here is derived from an EMBL/GenBank/DDBJ whole genome shotgun (WGS) entry which is preliminary data.</text>
</comment>
<protein>
    <recommendedName>
        <fullName evidence="1">DUF6884 domain-containing protein</fullName>
    </recommendedName>
</protein>
<dbReference type="RefSeq" id="WP_126604940.1">
    <property type="nucleotide sequence ID" value="NZ_AP018795.1"/>
</dbReference>
<dbReference type="EMBL" id="JABBHS010000186">
    <property type="protein sequence ID" value="MBU2722757.1"/>
    <property type="molecule type" value="Genomic_DNA"/>
</dbReference>
<dbReference type="Pfam" id="PF21818">
    <property type="entry name" value="DUF6884"/>
    <property type="match status" value="1"/>
</dbReference>
<dbReference type="AlphaFoldDB" id="A0A8X8G9M1"/>
<accession>A0A8X8G9M1</accession>
<organism evidence="2 3">
    <name type="scientific">Acidithiobacillus ferridurans</name>
    <dbReference type="NCBI Taxonomy" id="1232575"/>
    <lineage>
        <taxon>Bacteria</taxon>
        <taxon>Pseudomonadati</taxon>
        <taxon>Pseudomonadota</taxon>
        <taxon>Acidithiobacillia</taxon>
        <taxon>Acidithiobacillales</taxon>
        <taxon>Acidithiobacillaceae</taxon>
        <taxon>Acidithiobacillus</taxon>
    </lineage>
</organism>
<sequence>MQSNNSTIYLVSCVSKKRNQPCAARDLYISDWFIKARRYAELSLYPWYVLSAEYGLVPSDQIIAPYERTLNTMRVVDRRSWADHVSLQISEAAPDLKQVVFLAGVRYREFLTSHLSDRDVKVSIPMEGLRIGEQLSWLLQHTSLSVD</sequence>
<dbReference type="Proteomes" id="UP000887300">
    <property type="component" value="Unassembled WGS sequence"/>
</dbReference>
<name>A0A8X8G9M1_ACIFI</name>
<reference evidence="2" key="1">
    <citation type="journal article" date="2021" name="ISME J.">
        <title>Genomic evolution of the class Acidithiobacillia: deep-branching Proteobacteria living in extreme acidic conditions.</title>
        <authorList>
            <person name="Moya-Beltran A."/>
            <person name="Beard S."/>
            <person name="Rojas-Villalobos C."/>
            <person name="Issotta F."/>
            <person name="Gallardo Y."/>
            <person name="Ulloa R."/>
            <person name="Giaveno A."/>
            <person name="Degli Esposti M."/>
            <person name="Johnson D.B."/>
            <person name="Quatrini R."/>
        </authorList>
    </citation>
    <scope>NUCLEOTIDE SEQUENCE</scope>
    <source>
        <strain evidence="2">DSM 583</strain>
    </source>
</reference>
<evidence type="ECO:0000313" key="2">
    <source>
        <dbReference type="EMBL" id="MBU2722757.1"/>
    </source>
</evidence>
<evidence type="ECO:0000313" key="3">
    <source>
        <dbReference type="Proteomes" id="UP000887300"/>
    </source>
</evidence>